<keyword evidence="2" id="KW-0813">Transport</keyword>
<accession>A0ABV5I4P7</accession>
<dbReference type="Gene3D" id="3.40.50.300">
    <property type="entry name" value="P-loop containing nucleotide triphosphate hydrolases"/>
    <property type="match status" value="1"/>
</dbReference>
<name>A0ABV5I4P7_9RHOB</name>
<evidence type="ECO:0000256" key="1">
    <source>
        <dbReference type="ARBA" id="ARBA00005417"/>
    </source>
</evidence>
<gene>
    <name evidence="7" type="ORF">ACFFU4_15920</name>
</gene>
<dbReference type="PANTHER" id="PTHR43820:SF5">
    <property type="entry name" value="HIGH-AFFINITY BRANCHED-CHAIN AMINO ACID TRANSPORT ATP-BINDING PROTEIN"/>
    <property type="match status" value="1"/>
</dbReference>
<dbReference type="InterPro" id="IPR003439">
    <property type="entry name" value="ABC_transporter-like_ATP-bd"/>
</dbReference>
<dbReference type="InterPro" id="IPR027417">
    <property type="entry name" value="P-loop_NTPase"/>
</dbReference>
<dbReference type="SUPFAM" id="SSF52540">
    <property type="entry name" value="P-loop containing nucleoside triphosphate hydrolases"/>
    <property type="match status" value="1"/>
</dbReference>
<dbReference type="Proteomes" id="UP001589670">
    <property type="component" value="Unassembled WGS sequence"/>
</dbReference>
<dbReference type="SMART" id="SM00382">
    <property type="entry name" value="AAA"/>
    <property type="match status" value="1"/>
</dbReference>
<dbReference type="InterPro" id="IPR003593">
    <property type="entry name" value="AAA+_ATPase"/>
</dbReference>
<dbReference type="InterPro" id="IPR017871">
    <property type="entry name" value="ABC_transporter-like_CS"/>
</dbReference>
<keyword evidence="4 7" id="KW-0067">ATP-binding</keyword>
<organism evidence="7 8">
    <name type="scientific">Roseovarius ramblicola</name>
    <dbReference type="NCBI Taxonomy" id="2022336"/>
    <lineage>
        <taxon>Bacteria</taxon>
        <taxon>Pseudomonadati</taxon>
        <taxon>Pseudomonadota</taxon>
        <taxon>Alphaproteobacteria</taxon>
        <taxon>Rhodobacterales</taxon>
        <taxon>Roseobacteraceae</taxon>
        <taxon>Roseovarius</taxon>
    </lineage>
</organism>
<dbReference type="GO" id="GO:0005524">
    <property type="term" value="F:ATP binding"/>
    <property type="evidence" value="ECO:0007669"/>
    <property type="project" value="UniProtKB-KW"/>
</dbReference>
<dbReference type="RefSeq" id="WP_377070815.1">
    <property type="nucleotide sequence ID" value="NZ_JBHMEC010000026.1"/>
</dbReference>
<comment type="caution">
    <text evidence="7">The sequence shown here is derived from an EMBL/GenBank/DDBJ whole genome shotgun (WGS) entry which is preliminary data.</text>
</comment>
<keyword evidence="5" id="KW-0029">Amino-acid transport</keyword>
<dbReference type="PROSITE" id="PS00211">
    <property type="entry name" value="ABC_TRANSPORTER_1"/>
    <property type="match status" value="1"/>
</dbReference>
<proteinExistence type="inferred from homology"/>
<dbReference type="Pfam" id="PF00005">
    <property type="entry name" value="ABC_tran"/>
    <property type="match status" value="1"/>
</dbReference>
<dbReference type="PANTHER" id="PTHR43820">
    <property type="entry name" value="HIGH-AFFINITY BRANCHED-CHAIN AMINO ACID TRANSPORT ATP-BINDING PROTEIN LIVF"/>
    <property type="match status" value="1"/>
</dbReference>
<feature type="domain" description="ABC transporter" evidence="6">
    <location>
        <begin position="16"/>
        <end position="231"/>
    </location>
</feature>
<protein>
    <submittedName>
        <fullName evidence="7">ATP-binding cassette domain-containing protein</fullName>
    </submittedName>
</protein>
<evidence type="ECO:0000256" key="3">
    <source>
        <dbReference type="ARBA" id="ARBA00022741"/>
    </source>
</evidence>
<keyword evidence="8" id="KW-1185">Reference proteome</keyword>
<evidence type="ECO:0000256" key="2">
    <source>
        <dbReference type="ARBA" id="ARBA00022448"/>
    </source>
</evidence>
<dbReference type="PROSITE" id="PS50893">
    <property type="entry name" value="ABC_TRANSPORTER_2"/>
    <property type="match status" value="1"/>
</dbReference>
<evidence type="ECO:0000256" key="5">
    <source>
        <dbReference type="ARBA" id="ARBA00022970"/>
    </source>
</evidence>
<evidence type="ECO:0000256" key="4">
    <source>
        <dbReference type="ARBA" id="ARBA00022840"/>
    </source>
</evidence>
<comment type="similarity">
    <text evidence="1">Belongs to the ABC transporter superfamily.</text>
</comment>
<sequence>MTDHSQAAARTAGPLLELSEVSVAIDSTPVLRAVSLALRKGEMVSLVGRNGAGKTTTMRAIMGLLPVRAGRISLGDRVLSDEPAHRRVDLGIGYMPEDRRLIPRYTVEENILMSSWMGANRHNRTRLGEVYAFIPELEGFAQRQALSLSGGQQKLVALGRALLAGRDVLLLDEPFEGVAPALVQRISEIMSQLSSRSDRTVLVSDSSLSEGNTFYDRHVFIERGQISGDPV</sequence>
<evidence type="ECO:0000313" key="8">
    <source>
        <dbReference type="Proteomes" id="UP001589670"/>
    </source>
</evidence>
<evidence type="ECO:0000313" key="7">
    <source>
        <dbReference type="EMBL" id="MFB9151239.1"/>
    </source>
</evidence>
<evidence type="ECO:0000259" key="6">
    <source>
        <dbReference type="PROSITE" id="PS50893"/>
    </source>
</evidence>
<reference evidence="7 8" key="1">
    <citation type="submission" date="2024-09" db="EMBL/GenBank/DDBJ databases">
        <authorList>
            <person name="Sun Q."/>
            <person name="Mori K."/>
        </authorList>
    </citation>
    <scope>NUCLEOTIDE SEQUENCE [LARGE SCALE GENOMIC DNA]</scope>
    <source>
        <strain evidence="7 8">CECT 9424</strain>
    </source>
</reference>
<keyword evidence="3" id="KW-0547">Nucleotide-binding</keyword>
<dbReference type="EMBL" id="JBHMEC010000026">
    <property type="protein sequence ID" value="MFB9151239.1"/>
    <property type="molecule type" value="Genomic_DNA"/>
</dbReference>
<dbReference type="InterPro" id="IPR052156">
    <property type="entry name" value="BCAA_Transport_ATP-bd_LivF"/>
</dbReference>